<dbReference type="Proteomes" id="UP001165065">
    <property type="component" value="Unassembled WGS sequence"/>
</dbReference>
<reference evidence="3" key="1">
    <citation type="journal article" date="2023" name="Commun. Biol.">
        <title>Genome analysis of Parmales, the sister group of diatoms, reveals the evolutionary specialization of diatoms from phago-mixotrophs to photoautotrophs.</title>
        <authorList>
            <person name="Ban H."/>
            <person name="Sato S."/>
            <person name="Yoshikawa S."/>
            <person name="Yamada K."/>
            <person name="Nakamura Y."/>
            <person name="Ichinomiya M."/>
            <person name="Sato N."/>
            <person name="Blanc-Mathieu R."/>
            <person name="Endo H."/>
            <person name="Kuwata A."/>
            <person name="Ogata H."/>
        </authorList>
    </citation>
    <scope>NUCLEOTIDE SEQUENCE [LARGE SCALE GENOMIC DNA]</scope>
</reference>
<dbReference type="PRINTS" id="PR00111">
    <property type="entry name" value="ABHYDROLASE"/>
</dbReference>
<sequence length="278" mass="30549">MFESYAKLGPTSYIPPFQQSSSPSSPSDNVIICLHGFDSNSFEYRRLHPLLSALHTAYCVDISGWGFTDLSAGSSTAATKTENVKNFVLSLCEKEGYEPSNVVMCGASLGATVAMEVTLALGLRRWIALDGQCFVDGVGPTPPKLLLGLGVEVLRSRWLRTLANKISYKDVTLGDEDAIEVGCMHTRREGWKEGIVEFIESGGFRPLKSVGLVRSRGIKTLVLWGSDDKILPPSDRIRFSEEMGAEVVEIEECGHVPHLEKPVETAAIIDEWLKRTTR</sequence>
<dbReference type="OrthoDB" id="6431331at2759"/>
<comment type="caution">
    <text evidence="2">The sequence shown here is derived from an EMBL/GenBank/DDBJ whole genome shotgun (WGS) entry which is preliminary data.</text>
</comment>
<dbReference type="AlphaFoldDB" id="A0A9W7G8Z1"/>
<dbReference type="Pfam" id="PF12697">
    <property type="entry name" value="Abhydrolase_6"/>
    <property type="match status" value="1"/>
</dbReference>
<gene>
    <name evidence="2" type="ORF">TrCOL_g264</name>
</gene>
<dbReference type="InterPro" id="IPR029058">
    <property type="entry name" value="AB_hydrolase_fold"/>
</dbReference>
<dbReference type="SUPFAM" id="SSF53474">
    <property type="entry name" value="alpha/beta-Hydrolases"/>
    <property type="match status" value="1"/>
</dbReference>
<evidence type="ECO:0000259" key="1">
    <source>
        <dbReference type="Pfam" id="PF12697"/>
    </source>
</evidence>
<evidence type="ECO:0000313" key="2">
    <source>
        <dbReference type="EMBL" id="GMI36492.1"/>
    </source>
</evidence>
<accession>A0A9W7G8Z1</accession>
<dbReference type="InterPro" id="IPR000073">
    <property type="entry name" value="AB_hydrolase_1"/>
</dbReference>
<keyword evidence="3" id="KW-1185">Reference proteome</keyword>
<organism evidence="2 3">
    <name type="scientific">Triparma columacea</name>
    <dbReference type="NCBI Taxonomy" id="722753"/>
    <lineage>
        <taxon>Eukaryota</taxon>
        <taxon>Sar</taxon>
        <taxon>Stramenopiles</taxon>
        <taxon>Ochrophyta</taxon>
        <taxon>Bolidophyceae</taxon>
        <taxon>Parmales</taxon>
        <taxon>Triparmaceae</taxon>
        <taxon>Triparma</taxon>
    </lineage>
</organism>
<dbReference type="EMBL" id="BRYA01000957">
    <property type="protein sequence ID" value="GMI36492.1"/>
    <property type="molecule type" value="Genomic_DNA"/>
</dbReference>
<dbReference type="PANTHER" id="PTHR43689:SF8">
    <property type="entry name" value="ALPHA_BETA-HYDROLASES SUPERFAMILY PROTEIN"/>
    <property type="match status" value="1"/>
</dbReference>
<name>A0A9W7G8Z1_9STRA</name>
<feature type="domain" description="AB hydrolase-1" evidence="1">
    <location>
        <begin position="31"/>
        <end position="267"/>
    </location>
</feature>
<dbReference type="Gene3D" id="3.40.50.1820">
    <property type="entry name" value="alpha/beta hydrolase"/>
    <property type="match status" value="1"/>
</dbReference>
<dbReference type="PANTHER" id="PTHR43689">
    <property type="entry name" value="HYDROLASE"/>
    <property type="match status" value="1"/>
</dbReference>
<proteinExistence type="predicted"/>
<protein>
    <recommendedName>
        <fullName evidence="1">AB hydrolase-1 domain-containing protein</fullName>
    </recommendedName>
</protein>
<evidence type="ECO:0000313" key="3">
    <source>
        <dbReference type="Proteomes" id="UP001165065"/>
    </source>
</evidence>